<keyword evidence="4 7" id="KW-1133">Transmembrane helix</keyword>
<feature type="transmembrane region" description="Helical" evidence="7">
    <location>
        <begin position="103"/>
        <end position="122"/>
    </location>
</feature>
<evidence type="ECO:0000256" key="3">
    <source>
        <dbReference type="ARBA" id="ARBA00022692"/>
    </source>
</evidence>
<feature type="transmembrane region" description="Helical" evidence="7">
    <location>
        <begin position="422"/>
        <end position="441"/>
    </location>
</feature>
<comment type="subcellular location">
    <subcellularLocation>
        <location evidence="1">Membrane</location>
        <topology evidence="1">Multi-pass membrane protein</topology>
    </subcellularLocation>
</comment>
<dbReference type="InterPro" id="IPR004031">
    <property type="entry name" value="PMP22/EMP/MP20/Claudin"/>
</dbReference>
<evidence type="ECO:0000256" key="2">
    <source>
        <dbReference type="ARBA" id="ARBA00007111"/>
    </source>
</evidence>
<dbReference type="PRINTS" id="PR01795">
    <property type="entry name" value="VDCCGAMMA7"/>
</dbReference>
<dbReference type="PRINTS" id="PR01792">
    <property type="entry name" value="VDCCGAMMA"/>
</dbReference>
<evidence type="ECO:0008006" key="10">
    <source>
        <dbReference type="Google" id="ProtNLM"/>
    </source>
</evidence>
<dbReference type="PANTHER" id="PTHR12107">
    <property type="entry name" value="VOLTAGE-DEPENDENT CALCIUM CHANNEL GAMMA SUBUNIT"/>
    <property type="match status" value="1"/>
</dbReference>
<dbReference type="GO" id="GO:0098839">
    <property type="term" value="C:postsynaptic density membrane"/>
    <property type="evidence" value="ECO:0007669"/>
    <property type="project" value="TreeGrafter"/>
</dbReference>
<dbReference type="Proteomes" id="UP001153269">
    <property type="component" value="Unassembled WGS sequence"/>
</dbReference>
<dbReference type="GO" id="GO:0098970">
    <property type="term" value="P:postsynaptic neurotransmitter receptor diffusion trapping"/>
    <property type="evidence" value="ECO:0007669"/>
    <property type="project" value="TreeGrafter"/>
</dbReference>
<evidence type="ECO:0000313" key="9">
    <source>
        <dbReference type="Proteomes" id="UP001153269"/>
    </source>
</evidence>
<dbReference type="GO" id="GO:0032281">
    <property type="term" value="C:AMPA glutamate receptor complex"/>
    <property type="evidence" value="ECO:0007669"/>
    <property type="project" value="TreeGrafter"/>
</dbReference>
<dbReference type="AlphaFoldDB" id="A0A9N7VFH8"/>
<dbReference type="InterPro" id="IPR008371">
    <property type="entry name" value="VDCC_g7su"/>
</dbReference>
<evidence type="ECO:0000256" key="1">
    <source>
        <dbReference type="ARBA" id="ARBA00004141"/>
    </source>
</evidence>
<keyword evidence="3 7" id="KW-0812">Transmembrane</keyword>
<feature type="transmembrane region" description="Helical" evidence="7">
    <location>
        <begin position="129"/>
        <end position="153"/>
    </location>
</feature>
<dbReference type="Pfam" id="PF13903">
    <property type="entry name" value="Claudin_2"/>
    <property type="match status" value="1"/>
</dbReference>
<dbReference type="GO" id="GO:0005245">
    <property type="term" value="F:voltage-gated calcium channel activity"/>
    <property type="evidence" value="ECO:0007669"/>
    <property type="project" value="TreeGrafter"/>
</dbReference>
<evidence type="ECO:0000313" key="8">
    <source>
        <dbReference type="EMBL" id="CAB1448894.1"/>
    </source>
</evidence>
<feature type="compositionally biased region" description="Low complexity" evidence="6">
    <location>
        <begin position="324"/>
        <end position="340"/>
    </location>
</feature>
<gene>
    <name evidence="8" type="ORF">PLEPLA_LOCUS36544</name>
</gene>
<dbReference type="InterPro" id="IPR051072">
    <property type="entry name" value="CACNG_subunit"/>
</dbReference>
<keyword evidence="5 7" id="KW-0472">Membrane</keyword>
<dbReference type="InterPro" id="IPR008368">
    <property type="entry name" value="VDCC_gsu"/>
</dbReference>
<dbReference type="GO" id="GO:0051968">
    <property type="term" value="P:positive regulation of synaptic transmission, glutamatergic"/>
    <property type="evidence" value="ECO:0007669"/>
    <property type="project" value="TreeGrafter"/>
</dbReference>
<name>A0A9N7VFH8_PLEPL</name>
<reference evidence="8" key="1">
    <citation type="submission" date="2020-03" db="EMBL/GenBank/DDBJ databases">
        <authorList>
            <person name="Weist P."/>
        </authorList>
    </citation>
    <scope>NUCLEOTIDE SEQUENCE</scope>
</reference>
<feature type="region of interest" description="Disordered" evidence="6">
    <location>
        <begin position="279"/>
        <end position="340"/>
    </location>
</feature>
<feature type="region of interest" description="Disordered" evidence="6">
    <location>
        <begin position="542"/>
        <end position="600"/>
    </location>
</feature>
<dbReference type="GO" id="GO:0098943">
    <property type="term" value="P:neurotransmitter receptor transport, postsynaptic endosome to lysosome"/>
    <property type="evidence" value="ECO:0007669"/>
    <property type="project" value="TreeGrafter"/>
</dbReference>
<dbReference type="PANTHER" id="PTHR12107:SF12">
    <property type="entry name" value="VOLTAGE-DEPENDENT CALCIUM CHANNEL GAMMA-7 SUBUNIT"/>
    <property type="match status" value="1"/>
</dbReference>
<evidence type="ECO:0000256" key="7">
    <source>
        <dbReference type="SAM" id="Phobius"/>
    </source>
</evidence>
<dbReference type="GO" id="GO:0019226">
    <property type="term" value="P:transmission of nerve impulse"/>
    <property type="evidence" value="ECO:0007669"/>
    <property type="project" value="TreeGrafter"/>
</dbReference>
<protein>
    <recommendedName>
        <fullName evidence="10">Voltage-dependent calcium channel gamma-7 subunit</fullName>
    </recommendedName>
</protein>
<dbReference type="GO" id="GO:0016247">
    <property type="term" value="F:channel regulator activity"/>
    <property type="evidence" value="ECO:0007669"/>
    <property type="project" value="TreeGrafter"/>
</dbReference>
<evidence type="ECO:0000256" key="5">
    <source>
        <dbReference type="ARBA" id="ARBA00023136"/>
    </source>
</evidence>
<organism evidence="8 9">
    <name type="scientific">Pleuronectes platessa</name>
    <name type="common">European plaice</name>
    <dbReference type="NCBI Taxonomy" id="8262"/>
    <lineage>
        <taxon>Eukaryota</taxon>
        <taxon>Metazoa</taxon>
        <taxon>Chordata</taxon>
        <taxon>Craniata</taxon>
        <taxon>Vertebrata</taxon>
        <taxon>Euteleostomi</taxon>
        <taxon>Actinopterygii</taxon>
        <taxon>Neopterygii</taxon>
        <taxon>Teleostei</taxon>
        <taxon>Neoteleostei</taxon>
        <taxon>Acanthomorphata</taxon>
        <taxon>Carangaria</taxon>
        <taxon>Pleuronectiformes</taxon>
        <taxon>Pleuronectoidei</taxon>
        <taxon>Pleuronectidae</taxon>
        <taxon>Pleuronectes</taxon>
    </lineage>
</organism>
<feature type="compositionally biased region" description="Basic and acidic residues" evidence="6">
    <location>
        <begin position="572"/>
        <end position="583"/>
    </location>
</feature>
<comment type="caution">
    <text evidence="8">The sequence shown here is derived from an EMBL/GenBank/DDBJ whole genome shotgun (WGS) entry which is preliminary data.</text>
</comment>
<proteinExistence type="inferred from homology"/>
<dbReference type="PROSITE" id="PS51257">
    <property type="entry name" value="PROKAR_LIPOPROTEIN"/>
    <property type="match status" value="1"/>
</dbReference>
<accession>A0A9N7VFH8</accession>
<dbReference type="GO" id="GO:0099590">
    <property type="term" value="P:neurotransmitter receptor internalization"/>
    <property type="evidence" value="ECO:0007669"/>
    <property type="project" value="TreeGrafter"/>
</dbReference>
<evidence type="ECO:0000256" key="4">
    <source>
        <dbReference type="ARBA" id="ARBA00022989"/>
    </source>
</evidence>
<feature type="transmembrane region" description="Helical" evidence="7">
    <location>
        <begin position="227"/>
        <end position="253"/>
    </location>
</feature>
<dbReference type="FunFam" id="1.20.140.150:FF:000060">
    <property type="entry name" value="voltage-dependent calcium channel gamma-7 subunit isoform X2"/>
    <property type="match status" value="1"/>
</dbReference>
<evidence type="ECO:0000256" key="6">
    <source>
        <dbReference type="SAM" id="MobiDB-lite"/>
    </source>
</evidence>
<dbReference type="Gene3D" id="1.20.140.150">
    <property type="match status" value="1"/>
</dbReference>
<dbReference type="EMBL" id="CADEAL010003992">
    <property type="protein sequence ID" value="CAB1448894.1"/>
    <property type="molecule type" value="Genomic_DNA"/>
</dbReference>
<feature type="compositionally biased region" description="Polar residues" evidence="6">
    <location>
        <begin position="299"/>
        <end position="312"/>
    </location>
</feature>
<sequence>MSSCSSRALTILSTVFGACGLLLVGVAVSTDYWLIMVEGIILQQNQSMEVKMALHSGLWRVCFVAGAENGRCVASEYFTEPDIEITTENTANILKMVRTATPFPMVSLLFVFTAFVISNIGHIRPQRTILAFVSGIFFILSGLSLVVGLVLYISSINDEVMNRPREPEQFFNYYYGWSFAFAASSFLLKEVSPGMCVLTCAALLDAVSCECSAPPPTSPLSSSISLLPIIISSAALNAMQWTGAGVLSVYLFMKRYAEEEMYRPHPALYHPRLSDSSDYSGQFLHPESSWPPPKRGRSTSEASSDISIQLNQAPPVPTKNKLQPGAMGSPPSGSSSAGSYPSVCRLPLHTHAAQVTLLTSPGSGPSHAPITCASSSLSRTHADERLPLLGRGAHCGGKERHRLLIFMYAGCSPAAFPRTTSAAIITIIIIIIIIASTEFPLNRPLHARRPFSTVQPLQACALTDPEVKATEHLAPHPSFTLQRSSHHIMGLNAMTWIGDATGVCTAAPRSYSALCSSELDLCPHRGLQTTIAVERRPWVLSSKPLANSGRTAGGDEPQPPSGTTFAARKTQRGGEKNQKEAKRERRSAKRREGSGGVSRVIQLSSKDTSWTHLCTSHVRLLLPLVFSHRSPLSLPPVPLASPCPLVISPAV</sequence>
<comment type="similarity">
    <text evidence="2">Belongs to the PMP-22/EMP/MP20 family. CACNG subfamily.</text>
</comment>
<keyword evidence="9" id="KW-1185">Reference proteome</keyword>